<reference evidence="1" key="1">
    <citation type="journal article" date="2020" name="Mitochondrial DNA Part B Resour">
        <title>Complete mitogenome of the entomopathogenic fungus Metarhizium rileyi.</title>
        <authorList>
            <person name="Zhang S."/>
            <person name="Ren L.-Y."/>
            <person name="Zhang Y.-J."/>
        </authorList>
    </citation>
    <scope>NUCLEOTIDE SEQUENCE</scope>
    <source>
        <strain evidence="1">RCEF 4871</strain>
    </source>
</reference>
<evidence type="ECO:0000313" key="1">
    <source>
        <dbReference type="EMBL" id="QIS49080.1"/>
    </source>
</evidence>
<gene>
    <name evidence="1" type="primary">orf101</name>
</gene>
<dbReference type="AlphaFoldDB" id="A0A6H0B7X6"/>
<proteinExistence type="predicted"/>
<protein>
    <submittedName>
        <fullName evidence="1">Uncharacterized protein</fullName>
    </submittedName>
</protein>
<name>A0A6H0B7X6_METRR</name>
<dbReference type="GeneID" id="54603099"/>
<geneLocation type="mitochondrion" evidence="1"/>
<dbReference type="RefSeq" id="YP_009763301.1">
    <property type="nucleotide sequence ID" value="NC_047289.1"/>
</dbReference>
<keyword evidence="1" id="KW-0496">Mitochondrion</keyword>
<accession>A0A6H0B7X6</accession>
<sequence length="101" mass="12049">MKLNFNSMWKYIAGGGTVLGYQAFYEVNRKMLNFIIMNMNDKLDLLYHNTEKSNKDKNEVLELNKYLQEVYSIFIIINLEKYTIKVVTKILRNYLNLGKRN</sequence>
<organism evidence="1">
    <name type="scientific">Metarhizium rileyi (strain RCEF 4871)</name>
    <name type="common">Nomuraea rileyi</name>
    <dbReference type="NCBI Taxonomy" id="1649241"/>
    <lineage>
        <taxon>Eukaryota</taxon>
        <taxon>Fungi</taxon>
        <taxon>Dikarya</taxon>
        <taxon>Ascomycota</taxon>
        <taxon>Pezizomycotina</taxon>
        <taxon>Sordariomycetes</taxon>
        <taxon>Hypocreomycetidae</taxon>
        <taxon>Hypocreales</taxon>
        <taxon>Clavicipitaceae</taxon>
        <taxon>Metarhizium</taxon>
    </lineage>
</organism>
<dbReference type="EMBL" id="MT107156">
    <property type="protein sequence ID" value="QIS49080.1"/>
    <property type="molecule type" value="Genomic_DNA"/>
</dbReference>